<feature type="compositionally biased region" description="Basic and acidic residues" evidence="1">
    <location>
        <begin position="30"/>
        <end position="43"/>
    </location>
</feature>
<evidence type="ECO:0000313" key="2">
    <source>
        <dbReference type="EMBL" id="CAD6202736.1"/>
    </source>
</evidence>
<accession>A0A811MD17</accession>
<evidence type="ECO:0000313" key="3">
    <source>
        <dbReference type="Proteomes" id="UP000604825"/>
    </source>
</evidence>
<dbReference type="EMBL" id="CAJGYO010000001">
    <property type="protein sequence ID" value="CAD6202736.1"/>
    <property type="molecule type" value="Genomic_DNA"/>
</dbReference>
<organism evidence="2 3">
    <name type="scientific">Miscanthus lutarioriparius</name>
    <dbReference type="NCBI Taxonomy" id="422564"/>
    <lineage>
        <taxon>Eukaryota</taxon>
        <taxon>Viridiplantae</taxon>
        <taxon>Streptophyta</taxon>
        <taxon>Embryophyta</taxon>
        <taxon>Tracheophyta</taxon>
        <taxon>Spermatophyta</taxon>
        <taxon>Magnoliopsida</taxon>
        <taxon>Liliopsida</taxon>
        <taxon>Poales</taxon>
        <taxon>Poaceae</taxon>
        <taxon>PACMAD clade</taxon>
        <taxon>Panicoideae</taxon>
        <taxon>Andropogonodae</taxon>
        <taxon>Andropogoneae</taxon>
        <taxon>Saccharinae</taxon>
        <taxon>Miscanthus</taxon>
    </lineage>
</organism>
<evidence type="ECO:0000256" key="1">
    <source>
        <dbReference type="SAM" id="MobiDB-lite"/>
    </source>
</evidence>
<name>A0A811MD17_9POAL</name>
<protein>
    <submittedName>
        <fullName evidence="2">Uncharacterized protein</fullName>
    </submittedName>
</protein>
<feature type="compositionally biased region" description="Low complexity" evidence="1">
    <location>
        <begin position="1"/>
        <end position="19"/>
    </location>
</feature>
<gene>
    <name evidence="2" type="ORF">NCGR_LOCUS974</name>
</gene>
<proteinExistence type="predicted"/>
<comment type="caution">
    <text evidence="2">The sequence shown here is derived from an EMBL/GenBank/DDBJ whole genome shotgun (WGS) entry which is preliminary data.</text>
</comment>
<sequence>MSYRSHSHSSQSSIESVTSAGRRRQAAAWDARRADNARARDADAREARLTEAERREWEAAALQAAVVQAERLTAAELAAEQAAVTAREAAAAAQAAAAAAAAQRAEAGADRLDYDDADRCGFDVRRRADHNFEPSRRMRTRTASTISQADAVLEADTVVMASDETSGFGPMRMT</sequence>
<reference evidence="2" key="1">
    <citation type="submission" date="2020-10" db="EMBL/GenBank/DDBJ databases">
        <authorList>
            <person name="Han B."/>
            <person name="Lu T."/>
            <person name="Zhao Q."/>
            <person name="Huang X."/>
            <person name="Zhao Y."/>
        </authorList>
    </citation>
    <scope>NUCLEOTIDE SEQUENCE</scope>
</reference>
<dbReference type="AlphaFoldDB" id="A0A811MD17"/>
<keyword evidence="3" id="KW-1185">Reference proteome</keyword>
<dbReference type="Proteomes" id="UP000604825">
    <property type="component" value="Unassembled WGS sequence"/>
</dbReference>
<feature type="region of interest" description="Disordered" evidence="1">
    <location>
        <begin position="1"/>
        <end position="43"/>
    </location>
</feature>